<dbReference type="EnsemblPlants" id="AES98653">
    <property type="protein sequence ID" value="AES98653"/>
    <property type="gene ID" value="MTR_5g071180"/>
</dbReference>
<dbReference type="EMBL" id="CM001221">
    <property type="protein sequence ID" value="AES98653.1"/>
    <property type="molecule type" value="Genomic_DNA"/>
</dbReference>
<keyword evidence="1 2" id="KW-0812">Transmembrane</keyword>
<reference evidence="3" key="3">
    <citation type="submission" date="2015-04" db="UniProtKB">
        <authorList>
            <consortium name="EnsemblPlants"/>
        </authorList>
    </citation>
    <scope>IDENTIFICATION</scope>
    <source>
        <strain evidence="3">cv. Jemalong A17</strain>
    </source>
</reference>
<dbReference type="AlphaFoldDB" id="G7JZI4"/>
<reference evidence="2 4" key="2">
    <citation type="journal article" date="2014" name="BMC Genomics">
        <title>An improved genome release (version Mt4.0) for the model legume Medicago truncatula.</title>
        <authorList>
            <person name="Tang H."/>
            <person name="Krishnakumar V."/>
            <person name="Bidwell S."/>
            <person name="Rosen B."/>
            <person name="Chan A."/>
            <person name="Zhou S."/>
            <person name="Gentzbittel L."/>
            <person name="Childs K.L."/>
            <person name="Yandell M."/>
            <person name="Gundlach H."/>
            <person name="Mayer K.F."/>
            <person name="Schwartz D.C."/>
            <person name="Town C.D."/>
        </authorList>
    </citation>
    <scope>GENOME REANNOTATION</scope>
    <source>
        <strain evidence="3 4">cv. Jemalong A17</strain>
    </source>
</reference>
<feature type="transmembrane region" description="Helical" evidence="1">
    <location>
        <begin position="56"/>
        <end position="76"/>
    </location>
</feature>
<keyword evidence="1" id="KW-0472">Membrane</keyword>
<evidence type="ECO:0000313" key="4">
    <source>
        <dbReference type="Proteomes" id="UP000002051"/>
    </source>
</evidence>
<name>G7JZI4_MEDTR</name>
<sequence length="95" mass="11087">MHSITTLLGKTQSIMPRTSKNMPYMCLLMIYKGYVYTTLLMHALPYAFTHKNYVHYFAYALPYAFACPSQTILEALNNFYSKPFYSKKVPVKKIQ</sequence>
<dbReference type="Proteomes" id="UP000002051">
    <property type="component" value="Chromosome 5"/>
</dbReference>
<dbReference type="HOGENOM" id="CLU_2376026_0_0_1"/>
<keyword evidence="1" id="KW-1133">Transmembrane helix</keyword>
<feature type="transmembrane region" description="Helical" evidence="1">
    <location>
        <begin position="21"/>
        <end position="44"/>
    </location>
</feature>
<evidence type="ECO:0000313" key="2">
    <source>
        <dbReference type="EMBL" id="AES98653.1"/>
    </source>
</evidence>
<keyword evidence="4" id="KW-1185">Reference proteome</keyword>
<organism evidence="2 4">
    <name type="scientific">Medicago truncatula</name>
    <name type="common">Barrel medic</name>
    <name type="synonym">Medicago tribuloides</name>
    <dbReference type="NCBI Taxonomy" id="3880"/>
    <lineage>
        <taxon>Eukaryota</taxon>
        <taxon>Viridiplantae</taxon>
        <taxon>Streptophyta</taxon>
        <taxon>Embryophyta</taxon>
        <taxon>Tracheophyta</taxon>
        <taxon>Spermatophyta</taxon>
        <taxon>Magnoliopsida</taxon>
        <taxon>eudicotyledons</taxon>
        <taxon>Gunneridae</taxon>
        <taxon>Pentapetalae</taxon>
        <taxon>rosids</taxon>
        <taxon>fabids</taxon>
        <taxon>Fabales</taxon>
        <taxon>Fabaceae</taxon>
        <taxon>Papilionoideae</taxon>
        <taxon>50 kb inversion clade</taxon>
        <taxon>NPAAA clade</taxon>
        <taxon>Hologalegina</taxon>
        <taxon>IRL clade</taxon>
        <taxon>Trifolieae</taxon>
        <taxon>Medicago</taxon>
    </lineage>
</organism>
<reference evidence="2 4" key="1">
    <citation type="journal article" date="2011" name="Nature">
        <title>The Medicago genome provides insight into the evolution of rhizobial symbioses.</title>
        <authorList>
            <person name="Young N.D."/>
            <person name="Debelle F."/>
            <person name="Oldroyd G.E."/>
            <person name="Geurts R."/>
            <person name="Cannon S.B."/>
            <person name="Udvardi M.K."/>
            <person name="Benedito V.A."/>
            <person name="Mayer K.F."/>
            <person name="Gouzy J."/>
            <person name="Schoof H."/>
            <person name="Van de Peer Y."/>
            <person name="Proost S."/>
            <person name="Cook D.R."/>
            <person name="Meyers B.C."/>
            <person name="Spannagl M."/>
            <person name="Cheung F."/>
            <person name="De Mita S."/>
            <person name="Krishnakumar V."/>
            <person name="Gundlach H."/>
            <person name="Zhou S."/>
            <person name="Mudge J."/>
            <person name="Bharti A.K."/>
            <person name="Murray J.D."/>
            <person name="Naoumkina M.A."/>
            <person name="Rosen B."/>
            <person name="Silverstein K.A."/>
            <person name="Tang H."/>
            <person name="Rombauts S."/>
            <person name="Zhao P.X."/>
            <person name="Zhou P."/>
            <person name="Barbe V."/>
            <person name="Bardou P."/>
            <person name="Bechner M."/>
            <person name="Bellec A."/>
            <person name="Berger A."/>
            <person name="Berges H."/>
            <person name="Bidwell S."/>
            <person name="Bisseling T."/>
            <person name="Choisne N."/>
            <person name="Couloux A."/>
            <person name="Denny R."/>
            <person name="Deshpande S."/>
            <person name="Dai X."/>
            <person name="Doyle J.J."/>
            <person name="Dudez A.M."/>
            <person name="Farmer A.D."/>
            <person name="Fouteau S."/>
            <person name="Franken C."/>
            <person name="Gibelin C."/>
            <person name="Gish J."/>
            <person name="Goldstein S."/>
            <person name="Gonzalez A.J."/>
            <person name="Green P.J."/>
            <person name="Hallab A."/>
            <person name="Hartog M."/>
            <person name="Hua A."/>
            <person name="Humphray S.J."/>
            <person name="Jeong D.H."/>
            <person name="Jing Y."/>
            <person name="Jocker A."/>
            <person name="Kenton S.M."/>
            <person name="Kim D.J."/>
            <person name="Klee K."/>
            <person name="Lai H."/>
            <person name="Lang C."/>
            <person name="Lin S."/>
            <person name="Macmil S.L."/>
            <person name="Magdelenat G."/>
            <person name="Matthews L."/>
            <person name="McCorrison J."/>
            <person name="Monaghan E.L."/>
            <person name="Mun J.H."/>
            <person name="Najar F.Z."/>
            <person name="Nicholson C."/>
            <person name="Noirot C."/>
            <person name="O'Bleness M."/>
            <person name="Paule C.R."/>
            <person name="Poulain J."/>
            <person name="Prion F."/>
            <person name="Qin B."/>
            <person name="Qu C."/>
            <person name="Retzel E.F."/>
            <person name="Riddle C."/>
            <person name="Sallet E."/>
            <person name="Samain S."/>
            <person name="Samson N."/>
            <person name="Sanders I."/>
            <person name="Saurat O."/>
            <person name="Scarpelli C."/>
            <person name="Schiex T."/>
            <person name="Segurens B."/>
            <person name="Severin A.J."/>
            <person name="Sherrier D.J."/>
            <person name="Shi R."/>
            <person name="Sims S."/>
            <person name="Singer S.R."/>
            <person name="Sinharoy S."/>
            <person name="Sterck L."/>
            <person name="Viollet A."/>
            <person name="Wang B.B."/>
            <person name="Wang K."/>
            <person name="Wang M."/>
            <person name="Wang X."/>
            <person name="Warfsmann J."/>
            <person name="Weissenbach J."/>
            <person name="White D.D."/>
            <person name="White J.D."/>
            <person name="Wiley G.B."/>
            <person name="Wincker P."/>
            <person name="Xing Y."/>
            <person name="Yang L."/>
            <person name="Yao Z."/>
            <person name="Ying F."/>
            <person name="Zhai J."/>
            <person name="Zhou L."/>
            <person name="Zuber A."/>
            <person name="Denarie J."/>
            <person name="Dixon R.A."/>
            <person name="May G.D."/>
            <person name="Schwartz D.C."/>
            <person name="Rogers J."/>
            <person name="Quetier F."/>
            <person name="Town C.D."/>
            <person name="Roe B.A."/>
        </authorList>
    </citation>
    <scope>NUCLEOTIDE SEQUENCE [LARGE SCALE GENOMIC DNA]</scope>
    <source>
        <strain evidence="2">A17</strain>
        <strain evidence="3 4">cv. Jemalong A17</strain>
    </source>
</reference>
<evidence type="ECO:0000256" key="1">
    <source>
        <dbReference type="SAM" id="Phobius"/>
    </source>
</evidence>
<evidence type="ECO:0000313" key="3">
    <source>
        <dbReference type="EnsemblPlants" id="AES98653"/>
    </source>
</evidence>
<protein>
    <submittedName>
        <fullName evidence="2">Transmembrane protein, putative</fullName>
    </submittedName>
</protein>
<dbReference type="PaxDb" id="3880-AES98653"/>
<proteinExistence type="predicted"/>
<accession>G7JZI4</accession>
<gene>
    <name evidence="2" type="ordered locus">MTR_5g071180</name>
</gene>